<feature type="signal peptide" evidence="2">
    <location>
        <begin position="1"/>
        <end position="16"/>
    </location>
</feature>
<sequence>MIFQMLLLLLPSLSLAEKRCNLIRKPLSCKNVVKILNYHNEMRNLVASGETNLKPAKDMWVLKWDKELADEAQKWANECKFTINDNKAYQYGENLASYTTAKKPKVDVEHLVRIWFDEIKNYNPEAPVDQYNAGYFTQFIWANTKFIGCGISSYRDERNKVSPYKTMLICNYKPPGNHPDEKPYEPFDRIRCERGTESKVYTALCAHDGEHSRGKYIPCSGYKLQPTAIFFTVFLLYSYYYYKF</sequence>
<evidence type="ECO:0000313" key="5">
    <source>
        <dbReference type="Proteomes" id="UP001152798"/>
    </source>
</evidence>
<evidence type="ECO:0000256" key="1">
    <source>
        <dbReference type="SAM" id="Phobius"/>
    </source>
</evidence>
<evidence type="ECO:0000256" key="2">
    <source>
        <dbReference type="SAM" id="SignalP"/>
    </source>
</evidence>
<dbReference type="SMART" id="SM00198">
    <property type="entry name" value="SCP"/>
    <property type="match status" value="1"/>
</dbReference>
<evidence type="ECO:0000259" key="3">
    <source>
        <dbReference type="SMART" id="SM00198"/>
    </source>
</evidence>
<gene>
    <name evidence="4" type="ORF">NEZAVI_LOCUS15039</name>
</gene>
<keyword evidence="1" id="KW-1133">Transmembrane helix</keyword>
<dbReference type="EMBL" id="OV725083">
    <property type="protein sequence ID" value="CAH1407281.1"/>
    <property type="molecule type" value="Genomic_DNA"/>
</dbReference>
<dbReference type="OrthoDB" id="289431at2759"/>
<dbReference type="InterPro" id="IPR014044">
    <property type="entry name" value="CAP_dom"/>
</dbReference>
<dbReference type="InterPro" id="IPR002413">
    <property type="entry name" value="V5_allergen-like"/>
</dbReference>
<dbReference type="InterPro" id="IPR001283">
    <property type="entry name" value="CRISP-related"/>
</dbReference>
<proteinExistence type="predicted"/>
<dbReference type="AlphaFoldDB" id="A0A9P0HS68"/>
<dbReference type="PRINTS" id="PR00837">
    <property type="entry name" value="V5TPXLIKE"/>
</dbReference>
<dbReference type="Gene3D" id="3.40.33.10">
    <property type="entry name" value="CAP"/>
    <property type="match status" value="1"/>
</dbReference>
<dbReference type="GO" id="GO:0005576">
    <property type="term" value="C:extracellular region"/>
    <property type="evidence" value="ECO:0007669"/>
    <property type="project" value="UniProtKB-SubCell"/>
</dbReference>
<feature type="domain" description="SCP" evidence="3">
    <location>
        <begin position="34"/>
        <end position="180"/>
    </location>
</feature>
<organism evidence="4 5">
    <name type="scientific">Nezara viridula</name>
    <name type="common">Southern green stink bug</name>
    <name type="synonym">Cimex viridulus</name>
    <dbReference type="NCBI Taxonomy" id="85310"/>
    <lineage>
        <taxon>Eukaryota</taxon>
        <taxon>Metazoa</taxon>
        <taxon>Ecdysozoa</taxon>
        <taxon>Arthropoda</taxon>
        <taxon>Hexapoda</taxon>
        <taxon>Insecta</taxon>
        <taxon>Pterygota</taxon>
        <taxon>Neoptera</taxon>
        <taxon>Paraneoptera</taxon>
        <taxon>Hemiptera</taxon>
        <taxon>Heteroptera</taxon>
        <taxon>Panheteroptera</taxon>
        <taxon>Pentatomomorpha</taxon>
        <taxon>Pentatomoidea</taxon>
        <taxon>Pentatomidae</taxon>
        <taxon>Pentatominae</taxon>
        <taxon>Nezara</taxon>
    </lineage>
</organism>
<feature type="transmembrane region" description="Helical" evidence="1">
    <location>
        <begin position="224"/>
        <end position="242"/>
    </location>
</feature>
<dbReference type="Proteomes" id="UP001152798">
    <property type="component" value="Chromosome 7"/>
</dbReference>
<feature type="chain" id="PRO_5040454238" description="SCP domain-containing protein" evidence="2">
    <location>
        <begin position="17"/>
        <end position="244"/>
    </location>
</feature>
<reference evidence="4" key="1">
    <citation type="submission" date="2022-01" db="EMBL/GenBank/DDBJ databases">
        <authorList>
            <person name="King R."/>
        </authorList>
    </citation>
    <scope>NUCLEOTIDE SEQUENCE</scope>
</reference>
<dbReference type="PANTHER" id="PTHR10334">
    <property type="entry name" value="CYSTEINE-RICH SECRETORY PROTEIN-RELATED"/>
    <property type="match status" value="1"/>
</dbReference>
<protein>
    <recommendedName>
        <fullName evidence="3">SCP domain-containing protein</fullName>
    </recommendedName>
</protein>
<keyword evidence="2" id="KW-0732">Signal</keyword>
<dbReference type="PRINTS" id="PR00838">
    <property type="entry name" value="V5ALLERGEN"/>
</dbReference>
<name>A0A9P0HS68_NEZVI</name>
<dbReference type="Pfam" id="PF00188">
    <property type="entry name" value="CAP"/>
    <property type="match status" value="1"/>
</dbReference>
<keyword evidence="1" id="KW-0472">Membrane</keyword>
<keyword evidence="5" id="KW-1185">Reference proteome</keyword>
<dbReference type="SUPFAM" id="SSF55797">
    <property type="entry name" value="PR-1-like"/>
    <property type="match status" value="1"/>
</dbReference>
<evidence type="ECO:0000313" key="4">
    <source>
        <dbReference type="EMBL" id="CAH1407281.1"/>
    </source>
</evidence>
<accession>A0A9P0HS68</accession>
<dbReference type="InterPro" id="IPR035940">
    <property type="entry name" value="CAP_sf"/>
</dbReference>
<keyword evidence="1" id="KW-0812">Transmembrane</keyword>
<dbReference type="CDD" id="cd05380">
    <property type="entry name" value="CAP_euk"/>
    <property type="match status" value="1"/>
</dbReference>